<dbReference type="InterPro" id="IPR002509">
    <property type="entry name" value="NODB_dom"/>
</dbReference>
<dbReference type="EMBL" id="VHSF01000002">
    <property type="protein sequence ID" value="TRO65104.1"/>
    <property type="molecule type" value="Genomic_DNA"/>
</dbReference>
<name>A0A550I2A0_9FLAO</name>
<evidence type="ECO:0000313" key="3">
    <source>
        <dbReference type="Proteomes" id="UP000315131"/>
    </source>
</evidence>
<evidence type="ECO:0000259" key="1">
    <source>
        <dbReference type="Pfam" id="PF01522"/>
    </source>
</evidence>
<reference evidence="2 3" key="1">
    <citation type="submission" date="2019-06" db="EMBL/GenBank/DDBJ databases">
        <title>Gramella sabulilitoris sp. nov., isolated from a marine sand.</title>
        <authorList>
            <person name="Yoon J.-H."/>
        </authorList>
    </citation>
    <scope>NUCLEOTIDE SEQUENCE [LARGE SCALE GENOMIC DNA]</scope>
    <source>
        <strain evidence="2 3">HSMS-1</strain>
    </source>
</reference>
<evidence type="ECO:0000313" key="2">
    <source>
        <dbReference type="EMBL" id="TRO65104.1"/>
    </source>
</evidence>
<feature type="domain" description="NodB homology" evidence="1">
    <location>
        <begin position="35"/>
        <end position="182"/>
    </location>
</feature>
<dbReference type="AlphaFoldDB" id="A0A550I2A0"/>
<proteinExistence type="predicted"/>
<dbReference type="OrthoDB" id="7836272at2"/>
<accession>A0A550I2A0</accession>
<dbReference type="SUPFAM" id="SSF88713">
    <property type="entry name" value="Glycoside hydrolase/deacetylase"/>
    <property type="match status" value="1"/>
</dbReference>
<comment type="caution">
    <text evidence="2">The sequence shown here is derived from an EMBL/GenBank/DDBJ whole genome shotgun (WGS) entry which is preliminary data.</text>
</comment>
<dbReference type="GO" id="GO:0016810">
    <property type="term" value="F:hydrolase activity, acting on carbon-nitrogen (but not peptide) bonds"/>
    <property type="evidence" value="ECO:0007669"/>
    <property type="project" value="InterPro"/>
</dbReference>
<keyword evidence="3" id="KW-1185">Reference proteome</keyword>
<dbReference type="Gene3D" id="3.20.20.370">
    <property type="entry name" value="Glycoside hydrolase/deacetylase"/>
    <property type="match status" value="1"/>
</dbReference>
<organism evidence="2 3">
    <name type="scientific">Christiangramia sabulilitoris</name>
    <dbReference type="NCBI Taxonomy" id="2583991"/>
    <lineage>
        <taxon>Bacteria</taxon>
        <taxon>Pseudomonadati</taxon>
        <taxon>Bacteroidota</taxon>
        <taxon>Flavobacteriia</taxon>
        <taxon>Flavobacteriales</taxon>
        <taxon>Flavobacteriaceae</taxon>
        <taxon>Christiangramia</taxon>
    </lineage>
</organism>
<dbReference type="CDD" id="cd10929">
    <property type="entry name" value="CE4_u5"/>
    <property type="match status" value="1"/>
</dbReference>
<dbReference type="InterPro" id="IPR011330">
    <property type="entry name" value="Glyco_hydro/deAcase_b/a-brl"/>
</dbReference>
<dbReference type="GO" id="GO:0005975">
    <property type="term" value="P:carbohydrate metabolic process"/>
    <property type="evidence" value="ECO:0007669"/>
    <property type="project" value="InterPro"/>
</dbReference>
<gene>
    <name evidence="2" type="ORF">FGM01_06775</name>
</gene>
<dbReference type="RefSeq" id="WP_143410398.1">
    <property type="nucleotide sequence ID" value="NZ_VHSF01000002.1"/>
</dbReference>
<sequence length="321" mass="37699">MGNGALVISLDFELLWGVFDKVEWRDRIKYFQNTRSLIPEILRLFEDYNIHCTWATVGMLCNENWEEWNENIPDYLPEYFNKNLSAYTFGKSIQEKETEDLCFAPKLVKQIIETANQELATHTYSHYYCREDGQNADSFSADMNTAIKMARNFGVDLDSLVFPRNQLNTNYLKICSDFGIKSVRSNPETWYWKDTENDSLQQKIFRTGDAYLGKKDKPYKFSDIDCKFQVSVQPASRLLRPYTGKPLLDKLKMKRIIDEITYAARNAKVYHLWWHPHNFGNNPRKNLQDLELILKHFLDCKNKYGFQSLSMKGINNILKGV</sequence>
<dbReference type="Proteomes" id="UP000315131">
    <property type="component" value="Unassembled WGS sequence"/>
</dbReference>
<dbReference type="Pfam" id="PF01522">
    <property type="entry name" value="Polysacc_deac_1"/>
    <property type="match status" value="1"/>
</dbReference>
<protein>
    <submittedName>
        <fullName evidence="2">Polysaccharide deacetylase family protein</fullName>
    </submittedName>
</protein>